<evidence type="ECO:0000313" key="2">
    <source>
        <dbReference type="Proteomes" id="UP000280292"/>
    </source>
</evidence>
<organism evidence="1 2">
    <name type="scientific">Pseudomonas syringae pv. ribicola</name>
    <dbReference type="NCBI Taxonomy" id="55398"/>
    <lineage>
        <taxon>Bacteria</taxon>
        <taxon>Pseudomonadati</taxon>
        <taxon>Pseudomonadota</taxon>
        <taxon>Gammaproteobacteria</taxon>
        <taxon>Pseudomonadales</taxon>
        <taxon>Pseudomonadaceae</taxon>
        <taxon>Pseudomonas</taxon>
    </lineage>
</organism>
<evidence type="ECO:0000313" key="1">
    <source>
        <dbReference type="EMBL" id="RML38832.1"/>
    </source>
</evidence>
<gene>
    <name evidence="1" type="ORF">ALQ95_102404</name>
</gene>
<protein>
    <submittedName>
        <fullName evidence="1">Uncharacterized protein</fullName>
    </submittedName>
</protein>
<dbReference type="EMBL" id="RBNR01000353">
    <property type="protein sequence ID" value="RML38832.1"/>
    <property type="molecule type" value="Genomic_DNA"/>
</dbReference>
<proteinExistence type="predicted"/>
<name>A0A3M2VHW8_PSESI</name>
<dbReference type="AlphaFoldDB" id="A0A3M2VHW8"/>
<accession>A0A3M2VHW8</accession>
<reference evidence="1 2" key="1">
    <citation type="submission" date="2018-08" db="EMBL/GenBank/DDBJ databases">
        <title>Recombination of ecologically and evolutionarily significant loci maintains genetic cohesion in the Pseudomonas syringae species complex.</title>
        <authorList>
            <person name="Dillon M."/>
            <person name="Thakur S."/>
            <person name="Almeida R.N.D."/>
            <person name="Weir B.S."/>
            <person name="Guttman D.S."/>
        </authorList>
    </citation>
    <scope>NUCLEOTIDE SEQUENCE [LARGE SCALE GENOMIC DNA]</scope>
    <source>
        <strain evidence="1 2">ICMP 3883</strain>
    </source>
</reference>
<comment type="caution">
    <text evidence="1">The sequence shown here is derived from an EMBL/GenBank/DDBJ whole genome shotgun (WGS) entry which is preliminary data.</text>
</comment>
<sequence length="55" mass="5875">MFASSPRPLHRGKGDVQAIVSWIQQKRLPFAGTVSLVITDVRIGPEDAAQMAIGG</sequence>
<dbReference type="Proteomes" id="UP000280292">
    <property type="component" value="Unassembled WGS sequence"/>
</dbReference>